<proteinExistence type="predicted"/>
<dbReference type="Proteomes" id="UP000479691">
    <property type="component" value="Unassembled WGS sequence"/>
</dbReference>
<sequence length="131" mass="14983">MPETNKISKLEKMPAVNHLLHTCIFYWNEALGGDKSTLPVRGQIVYLQQVGLNIPKDGISWDSGKEWRHVICLTNKNSEIAGYCSTYDKKIADVLLEKDILFGRITSIGFEENNFRRRAQGMVQIYSFDSK</sequence>
<gene>
    <name evidence="1" type="ORF">TWF788_006564</name>
</gene>
<name>A0A7C8JZ30_ORBOL</name>
<organism evidence="1 2">
    <name type="scientific">Orbilia oligospora</name>
    <name type="common">Nematode-trapping fungus</name>
    <name type="synonym">Arthrobotrys oligospora</name>
    <dbReference type="NCBI Taxonomy" id="2813651"/>
    <lineage>
        <taxon>Eukaryota</taxon>
        <taxon>Fungi</taxon>
        <taxon>Dikarya</taxon>
        <taxon>Ascomycota</taxon>
        <taxon>Pezizomycotina</taxon>
        <taxon>Orbiliomycetes</taxon>
        <taxon>Orbiliales</taxon>
        <taxon>Orbiliaceae</taxon>
        <taxon>Orbilia</taxon>
    </lineage>
</organism>
<reference evidence="1 2" key="1">
    <citation type="submission" date="2019-06" db="EMBL/GenBank/DDBJ databases">
        <authorList>
            <person name="Palmer J.M."/>
        </authorList>
    </citation>
    <scope>NUCLEOTIDE SEQUENCE [LARGE SCALE GENOMIC DNA]</scope>
    <source>
        <strain evidence="1 2">TWF788</strain>
    </source>
</reference>
<comment type="caution">
    <text evidence="1">The sequence shown here is derived from an EMBL/GenBank/DDBJ whole genome shotgun (WGS) entry which is preliminary data.</text>
</comment>
<accession>A0A7C8JZ30</accession>
<dbReference type="EMBL" id="JAABOE010000327">
    <property type="protein sequence ID" value="KAF3154826.1"/>
    <property type="molecule type" value="Genomic_DNA"/>
</dbReference>
<evidence type="ECO:0000313" key="1">
    <source>
        <dbReference type="EMBL" id="KAF3154826.1"/>
    </source>
</evidence>
<protein>
    <submittedName>
        <fullName evidence="1">Uncharacterized protein</fullName>
    </submittedName>
</protein>
<dbReference type="AlphaFoldDB" id="A0A7C8JZ30"/>
<evidence type="ECO:0000313" key="2">
    <source>
        <dbReference type="Proteomes" id="UP000479691"/>
    </source>
</evidence>